<feature type="region of interest" description="Disordered" evidence="1">
    <location>
        <begin position="1135"/>
        <end position="1236"/>
    </location>
</feature>
<feature type="compositionally biased region" description="Basic and acidic residues" evidence="1">
    <location>
        <begin position="367"/>
        <end position="379"/>
    </location>
</feature>
<feature type="compositionally biased region" description="Polar residues" evidence="1">
    <location>
        <begin position="213"/>
        <end position="225"/>
    </location>
</feature>
<feature type="region of interest" description="Disordered" evidence="1">
    <location>
        <begin position="353"/>
        <end position="379"/>
    </location>
</feature>
<feature type="region of interest" description="Disordered" evidence="1">
    <location>
        <begin position="629"/>
        <end position="649"/>
    </location>
</feature>
<feature type="region of interest" description="Disordered" evidence="1">
    <location>
        <begin position="434"/>
        <end position="571"/>
    </location>
</feature>
<proteinExistence type="predicted"/>
<dbReference type="PANTHER" id="PTHR31115:SF3">
    <property type="entry name" value="EXPRESSED PROTEIN"/>
    <property type="match status" value="1"/>
</dbReference>
<dbReference type="PANTHER" id="PTHR31115">
    <property type="entry name" value="OS05G0107300 PROTEIN"/>
    <property type="match status" value="1"/>
</dbReference>
<feature type="region of interest" description="Disordered" evidence="1">
    <location>
        <begin position="200"/>
        <end position="226"/>
    </location>
</feature>
<feature type="compositionally biased region" description="Basic and acidic residues" evidence="1">
    <location>
        <begin position="549"/>
        <end position="565"/>
    </location>
</feature>
<evidence type="ECO:0000256" key="1">
    <source>
        <dbReference type="SAM" id="MobiDB-lite"/>
    </source>
</evidence>
<feature type="compositionally biased region" description="Basic and acidic residues" evidence="1">
    <location>
        <begin position="629"/>
        <end position="638"/>
    </location>
</feature>
<organism evidence="2 3">
    <name type="scientific">Dillenia turbinata</name>
    <dbReference type="NCBI Taxonomy" id="194707"/>
    <lineage>
        <taxon>Eukaryota</taxon>
        <taxon>Viridiplantae</taxon>
        <taxon>Streptophyta</taxon>
        <taxon>Embryophyta</taxon>
        <taxon>Tracheophyta</taxon>
        <taxon>Spermatophyta</taxon>
        <taxon>Magnoliopsida</taxon>
        <taxon>eudicotyledons</taxon>
        <taxon>Gunneridae</taxon>
        <taxon>Pentapetalae</taxon>
        <taxon>Dilleniales</taxon>
        <taxon>Dilleniaceae</taxon>
        <taxon>Dillenia</taxon>
    </lineage>
</organism>
<evidence type="ECO:0000313" key="2">
    <source>
        <dbReference type="EMBL" id="KAK6941351.1"/>
    </source>
</evidence>
<feature type="region of interest" description="Disordered" evidence="1">
    <location>
        <begin position="1102"/>
        <end position="1123"/>
    </location>
</feature>
<keyword evidence="3" id="KW-1185">Reference proteome</keyword>
<evidence type="ECO:0000313" key="3">
    <source>
        <dbReference type="Proteomes" id="UP001370490"/>
    </source>
</evidence>
<dbReference type="Proteomes" id="UP001370490">
    <property type="component" value="Unassembled WGS sequence"/>
</dbReference>
<reference evidence="2 3" key="1">
    <citation type="submission" date="2023-12" db="EMBL/GenBank/DDBJ databases">
        <title>A high-quality genome assembly for Dillenia turbinata (Dilleniales).</title>
        <authorList>
            <person name="Chanderbali A."/>
        </authorList>
    </citation>
    <scope>NUCLEOTIDE SEQUENCE [LARGE SCALE GENOMIC DNA]</scope>
    <source>
        <strain evidence="2">LSX21</strain>
        <tissue evidence="2">Leaf</tissue>
    </source>
</reference>
<dbReference type="EMBL" id="JBAMMX010000004">
    <property type="protein sequence ID" value="KAK6941351.1"/>
    <property type="molecule type" value="Genomic_DNA"/>
</dbReference>
<feature type="compositionally biased region" description="Basic and acidic residues" evidence="1">
    <location>
        <begin position="203"/>
        <end position="212"/>
    </location>
</feature>
<feature type="non-terminal residue" evidence="2">
    <location>
        <position position="1332"/>
    </location>
</feature>
<comment type="caution">
    <text evidence="2">The sequence shown here is derived from an EMBL/GenBank/DDBJ whole genome shotgun (WGS) entry which is preliminary data.</text>
</comment>
<feature type="compositionally biased region" description="Basic and acidic residues" evidence="1">
    <location>
        <begin position="1107"/>
        <end position="1120"/>
    </location>
</feature>
<gene>
    <name evidence="2" type="ORF">RJ641_026728</name>
</gene>
<feature type="compositionally biased region" description="Polar residues" evidence="1">
    <location>
        <begin position="494"/>
        <end position="510"/>
    </location>
</feature>
<sequence>MAASGKFDLASGSPDRPLYASGPRGSCAASSLDRAGSFREAVESPILSSLPSMSRKSSIPTAGEVTSFFQCLRFDPKLVAADLRPHRLGEFKRLGTVALGISTDDAYSVSLKGKPPVEDLKRFKSGLRGCYMKAKERQKMFMDALSVLNKLFPSVPSRKRSRADVLSSEHPIILLSSDRTTVAADVGKMEIKNHSISSSLELEQPKLEERTKSSTPNKRTRTSLLDSRMDVRSNALARPSGAVDRERELVKAANSSTVQSEDRSLPVGVDGWEKSKMKKKRSRIKPDVSPSLASVKSDDGIREHKLGIAQRVAPDARSRLSDSHGLRAGVANGVAGAGKMDGVSQQAGLGMRFSVPRNDQDNASTINDRRDRPTGPDKERVNLRTVNKTSIHEDFSSASPTLNAKMNSSVRGPRSGAGLVPKLSALVHQANSPNDWELSHCTNKLPASVGPNNRKRTPSARSSSPPVAQWAGQRPQKISRTARRTNFVPVVSGQDDTPASGSPSDTTGNENGLGFARRMSSSSQQPKLKVDNFASATLSESEESVAFETKSREKGKKFDDMEEKAAPSQKTSTLLLASRKNKLVMGDELGDGVRRQGRTGRGLSSTRSPMRVDKLGGVGTAKQLRTARHGFDKTESKAGRPPTRKLSDRRAYARQKHTAINSTPDFLVGSDDGHEELVAAANAVISSAHVSSRRFWRQMEQYFGFLSDAEIKFLKEQGNLEPTAATQAPVSSDVEGGNCVPNRLQVIQNRTDTSFQSKPEGVEIDGDQLAFDLQVNDGISLWQRLITAMIPEEDEEFCCSENENLNYDSYGDEFEVDRNLKPDSPSDRMIKGQYVPYDDYNLTSVRSCDASEDAEIEKNSLALPSAENFSKDGHPLNGVIPEQTIVTRMACSEFQNDSMDETLRKVLWGVGISPDPVHDISWTDGEEITQEISKLQNAYNDKVSEKKRLASALLKPVEEARELQEREFEQQALDKLIGMAYEKYMTYWGPNASGGKSASSKVAKQASLLFVQRTLERCHTFEDTRKSCFSEPLFKEMFLSGLSHLNDTQSGEISTDGKSIKPYRTAAGHSLEASLGSQQSPSRTSPLGLNMDNHDIYTSDVLTPLDHPSEQTTGREDGCSHRVKKRELSLDVVGGALGSSGASPGIRGSLVSSTKGKRSDRDREGKGHGREVLFRNGTAKVGRPPSSNIKGERRSKAKPKQKTTQLSASGSGILGKVTDQPKDGLSSVPKSREMSTCTNVKEKDDFGLAMPDDPLDLSNLQLPGMDVLDAPDDLGGQGQDIGSWLNIDEDGLQDHDFMGLEIPMDDLSDLNMMCCPKRFSCIGLNFVLTSAE</sequence>
<feature type="compositionally biased region" description="Basic and acidic residues" evidence="1">
    <location>
        <begin position="1157"/>
        <end position="1173"/>
    </location>
</feature>
<accession>A0AAN8W4U3</accession>
<protein>
    <submittedName>
        <fullName evidence="2">Uncharacterized protein</fullName>
    </submittedName>
</protein>
<feature type="region of interest" description="Disordered" evidence="1">
    <location>
        <begin position="1"/>
        <end position="23"/>
    </location>
</feature>
<name>A0AAN8W4U3_9MAGN</name>
<feature type="region of interest" description="Disordered" evidence="1">
    <location>
        <begin position="590"/>
        <end position="614"/>
    </location>
</feature>
<feature type="region of interest" description="Disordered" evidence="1">
    <location>
        <begin position="276"/>
        <end position="296"/>
    </location>
</feature>